<dbReference type="PANTHER" id="PTHR10314">
    <property type="entry name" value="CYSTATHIONINE BETA-SYNTHASE"/>
    <property type="match status" value="1"/>
</dbReference>
<comment type="subunit">
    <text evidence="2">Homodimer.</text>
</comment>
<sequence>MNRTLARRFDLIRRSYQPTPTVPLPDDDLDLHLKLEYTNSHGSAKDRAALWILRQALERGEIDVGTTVVESSSGNFAVALASICRSLGVAFIPVLDPNVNASTETLLRTLCDRVEKVDAPDGAGGYLEARLARVRRLRAELPDVYWTNQYGNVDAVEGHYRLTGGELRQALHRIDYLFVGVGTAATIAGLSLRVKERSPRTRVVAVDAEGSVTFGGPAARRRIPGIGSAIGAPLLRHALIDDVVIVPELDAARGCHELLRRYGVFAGGSTGSVYAAIRSYFRDHPHPHRPTVAFLAVDRGTGYADTVYNPDWVRRFLGGDAEPAGVAQLASA</sequence>
<dbReference type="Proteomes" id="UP000601223">
    <property type="component" value="Unassembled WGS sequence"/>
</dbReference>
<dbReference type="InterPro" id="IPR036052">
    <property type="entry name" value="TrpB-like_PALP_sf"/>
</dbReference>
<name>A0A8J3NN13_9ACTN</name>
<proteinExistence type="predicted"/>
<dbReference type="AlphaFoldDB" id="A0A8J3NN13"/>
<gene>
    <name evidence="6" type="primary">cysM</name>
    <name evidence="6" type="ORF">Cba03nite_71600</name>
</gene>
<comment type="cofactor">
    <cofactor evidence="1">
        <name>pyridoxal 5'-phosphate</name>
        <dbReference type="ChEBI" id="CHEBI:597326"/>
    </cofactor>
</comment>
<evidence type="ECO:0000259" key="5">
    <source>
        <dbReference type="Pfam" id="PF00291"/>
    </source>
</evidence>
<dbReference type="InterPro" id="IPR001926">
    <property type="entry name" value="TrpB-like_PALP"/>
</dbReference>
<reference evidence="6 7" key="1">
    <citation type="submission" date="2021-01" db="EMBL/GenBank/DDBJ databases">
        <title>Whole genome shotgun sequence of Catellatospora bangladeshensis NBRC 107357.</title>
        <authorList>
            <person name="Komaki H."/>
            <person name="Tamura T."/>
        </authorList>
    </citation>
    <scope>NUCLEOTIDE SEQUENCE [LARGE SCALE GENOMIC DNA]</scope>
    <source>
        <strain evidence="6 7">NBRC 107357</strain>
    </source>
</reference>
<accession>A0A8J3NN13</accession>
<evidence type="ECO:0000256" key="3">
    <source>
        <dbReference type="ARBA" id="ARBA00022679"/>
    </source>
</evidence>
<dbReference type="InterPro" id="IPR050214">
    <property type="entry name" value="Cys_Synth/Cystath_Beta-Synth"/>
</dbReference>
<evidence type="ECO:0000256" key="2">
    <source>
        <dbReference type="ARBA" id="ARBA00011738"/>
    </source>
</evidence>
<feature type="domain" description="Tryptophan synthase beta chain-like PALP" evidence="5">
    <location>
        <begin position="13"/>
        <end position="279"/>
    </location>
</feature>
<comment type="caution">
    <text evidence="6">The sequence shown here is derived from an EMBL/GenBank/DDBJ whole genome shotgun (WGS) entry which is preliminary data.</text>
</comment>
<evidence type="ECO:0000256" key="1">
    <source>
        <dbReference type="ARBA" id="ARBA00001933"/>
    </source>
</evidence>
<keyword evidence="7" id="KW-1185">Reference proteome</keyword>
<keyword evidence="4" id="KW-0663">Pyridoxal phosphate</keyword>
<dbReference type="GO" id="GO:1901605">
    <property type="term" value="P:alpha-amino acid metabolic process"/>
    <property type="evidence" value="ECO:0007669"/>
    <property type="project" value="UniProtKB-ARBA"/>
</dbReference>
<dbReference type="SUPFAM" id="SSF53686">
    <property type="entry name" value="Tryptophan synthase beta subunit-like PLP-dependent enzymes"/>
    <property type="match status" value="1"/>
</dbReference>
<evidence type="ECO:0000313" key="6">
    <source>
        <dbReference type="EMBL" id="GIF85811.1"/>
    </source>
</evidence>
<evidence type="ECO:0000256" key="4">
    <source>
        <dbReference type="ARBA" id="ARBA00022898"/>
    </source>
</evidence>
<dbReference type="GO" id="GO:0016740">
    <property type="term" value="F:transferase activity"/>
    <property type="evidence" value="ECO:0007669"/>
    <property type="project" value="UniProtKB-KW"/>
</dbReference>
<dbReference type="EMBL" id="BONF01000053">
    <property type="protein sequence ID" value="GIF85811.1"/>
    <property type="molecule type" value="Genomic_DNA"/>
</dbReference>
<dbReference type="Pfam" id="PF00291">
    <property type="entry name" value="PALP"/>
    <property type="match status" value="1"/>
</dbReference>
<protein>
    <submittedName>
        <fullName evidence="6">2,3-diaminopropionate biosynthesis protein SbnA</fullName>
    </submittedName>
</protein>
<dbReference type="RefSeq" id="WP_203756362.1">
    <property type="nucleotide sequence ID" value="NZ_BONF01000053.1"/>
</dbReference>
<organism evidence="6 7">
    <name type="scientific">Catellatospora bangladeshensis</name>
    <dbReference type="NCBI Taxonomy" id="310355"/>
    <lineage>
        <taxon>Bacteria</taxon>
        <taxon>Bacillati</taxon>
        <taxon>Actinomycetota</taxon>
        <taxon>Actinomycetes</taxon>
        <taxon>Micromonosporales</taxon>
        <taxon>Micromonosporaceae</taxon>
        <taxon>Catellatospora</taxon>
    </lineage>
</organism>
<keyword evidence="3" id="KW-0808">Transferase</keyword>
<dbReference type="CDD" id="cd01561">
    <property type="entry name" value="CBS_like"/>
    <property type="match status" value="1"/>
</dbReference>
<dbReference type="NCBIfam" id="TIGR03945">
    <property type="entry name" value="PLP_SbnA_fam"/>
    <property type="match status" value="1"/>
</dbReference>
<evidence type="ECO:0000313" key="7">
    <source>
        <dbReference type="Proteomes" id="UP000601223"/>
    </source>
</evidence>
<dbReference type="Gene3D" id="3.40.50.1100">
    <property type="match status" value="2"/>
</dbReference>
<dbReference type="InterPro" id="IPR023927">
    <property type="entry name" value="SbnA"/>
</dbReference>